<dbReference type="Proteomes" id="UP001236652">
    <property type="component" value="Chromosome"/>
</dbReference>
<gene>
    <name evidence="7" type="ORF">QNI29_19125</name>
</gene>
<feature type="transmembrane region" description="Helical" evidence="6">
    <location>
        <begin position="167"/>
        <end position="191"/>
    </location>
</feature>
<keyword evidence="5 6" id="KW-0472">Membrane</keyword>
<feature type="transmembrane region" description="Helical" evidence="6">
    <location>
        <begin position="139"/>
        <end position="161"/>
    </location>
</feature>
<dbReference type="InterPro" id="IPR002797">
    <property type="entry name" value="Polysacc_synth"/>
</dbReference>
<organism evidence="7 8">
    <name type="scientific">Pontibacillus chungwhensis</name>
    <dbReference type="NCBI Taxonomy" id="265426"/>
    <lineage>
        <taxon>Bacteria</taxon>
        <taxon>Bacillati</taxon>
        <taxon>Bacillota</taxon>
        <taxon>Bacilli</taxon>
        <taxon>Bacillales</taxon>
        <taxon>Bacillaceae</taxon>
        <taxon>Pontibacillus</taxon>
    </lineage>
</organism>
<feature type="transmembrane region" description="Helical" evidence="6">
    <location>
        <begin position="415"/>
        <end position="443"/>
    </location>
</feature>
<evidence type="ECO:0000256" key="4">
    <source>
        <dbReference type="ARBA" id="ARBA00022989"/>
    </source>
</evidence>
<evidence type="ECO:0000256" key="1">
    <source>
        <dbReference type="ARBA" id="ARBA00004651"/>
    </source>
</evidence>
<feature type="transmembrane region" description="Helical" evidence="6">
    <location>
        <begin position="351"/>
        <end position="371"/>
    </location>
</feature>
<keyword evidence="8" id="KW-1185">Reference proteome</keyword>
<evidence type="ECO:0000256" key="6">
    <source>
        <dbReference type="SAM" id="Phobius"/>
    </source>
</evidence>
<dbReference type="PANTHER" id="PTHR30250">
    <property type="entry name" value="PST FAMILY PREDICTED COLANIC ACID TRANSPORTER"/>
    <property type="match status" value="1"/>
</dbReference>
<dbReference type="EMBL" id="CP126446">
    <property type="protein sequence ID" value="WIF97812.1"/>
    <property type="molecule type" value="Genomic_DNA"/>
</dbReference>
<reference evidence="7 8" key="1">
    <citation type="submission" date="2023-05" db="EMBL/GenBank/DDBJ databases">
        <title>Comparative genomics reveals the evidence of polycyclic aromatic hydrocarbons degradation in moderately halophilic genus Pontibacillus.</title>
        <authorList>
            <person name="Yang H."/>
            <person name="Qian Z."/>
        </authorList>
    </citation>
    <scope>NUCLEOTIDE SEQUENCE [LARGE SCALE GENOMIC DNA]</scope>
    <source>
        <strain evidence="8">HN14</strain>
    </source>
</reference>
<name>A0ABY8UXS8_9BACI</name>
<feature type="transmembrane region" description="Helical" evidence="6">
    <location>
        <begin position="7"/>
        <end position="34"/>
    </location>
</feature>
<evidence type="ECO:0000256" key="2">
    <source>
        <dbReference type="ARBA" id="ARBA00022475"/>
    </source>
</evidence>
<feature type="transmembrane region" description="Helical" evidence="6">
    <location>
        <begin position="325"/>
        <end position="345"/>
    </location>
</feature>
<evidence type="ECO:0000256" key="5">
    <source>
        <dbReference type="ARBA" id="ARBA00023136"/>
    </source>
</evidence>
<dbReference type="InterPro" id="IPR050833">
    <property type="entry name" value="Poly_Biosynth_Transport"/>
</dbReference>
<dbReference type="RefSeq" id="WP_231417804.1">
    <property type="nucleotide sequence ID" value="NZ_CP126446.1"/>
</dbReference>
<feature type="transmembrane region" description="Helical" evidence="6">
    <location>
        <begin position="79"/>
        <end position="102"/>
    </location>
</feature>
<feature type="transmembrane region" description="Helical" evidence="6">
    <location>
        <begin position="46"/>
        <end position="67"/>
    </location>
</feature>
<keyword evidence="4 6" id="KW-1133">Transmembrane helix</keyword>
<sequence>MTKTKKLLINTVIFGIGNIGSKLILFILIPIYTFYLSTEQYGYVDLITTIITLAIPTVSFCISEAALRFALDNKNNHIVIFNTGFVTIIVSSVILLLIGVIIGNIIQVDYLFLIMFVLIFQMINIFLSQYIKGLQKNIIYSLNSIILSFLMLIFTLVFFNMNLNVLYAYFFAQLLAYMFSVMFIMIFAGVLKTVNLTKFNMNILKSMMIYSFPLIPNQLMWWVMNLSDRFFISYFIGLSGNGIYAVASKIPSILNIVSAVFIQAWQISAIEEKDSREKNIFYSNVFNNLSSFLLIIISMILCFLKIIVDYFLAESYGSVWRYVPFLLLSLLFSNFSMFIGMNYLANMKTSGIFKTSIYGAVVNIVLNFLLIPQYGINGASIATMLSFLVVWIIRMSETRHFVQIKVDWMTMVSSLTFILLQIVCLYFSLVVINYILFGLILLLNIKYIKRWLKLIINRD</sequence>
<evidence type="ECO:0000313" key="8">
    <source>
        <dbReference type="Proteomes" id="UP001236652"/>
    </source>
</evidence>
<evidence type="ECO:0000313" key="7">
    <source>
        <dbReference type="EMBL" id="WIF97812.1"/>
    </source>
</evidence>
<evidence type="ECO:0000256" key="3">
    <source>
        <dbReference type="ARBA" id="ARBA00022692"/>
    </source>
</evidence>
<accession>A0ABY8UXS8</accession>
<feature type="transmembrane region" description="Helical" evidence="6">
    <location>
        <begin position="108"/>
        <end position="127"/>
    </location>
</feature>
<comment type="subcellular location">
    <subcellularLocation>
        <location evidence="1">Cell membrane</location>
        <topology evidence="1">Multi-pass membrane protein</topology>
    </subcellularLocation>
</comment>
<keyword evidence="3 6" id="KW-0812">Transmembrane</keyword>
<dbReference type="Pfam" id="PF01943">
    <property type="entry name" value="Polysacc_synt"/>
    <property type="match status" value="1"/>
</dbReference>
<feature type="transmembrane region" description="Helical" evidence="6">
    <location>
        <begin position="203"/>
        <end position="224"/>
    </location>
</feature>
<keyword evidence="2" id="KW-1003">Cell membrane</keyword>
<protein>
    <submittedName>
        <fullName evidence="7">Oligosaccharide flippase family protein</fullName>
    </submittedName>
</protein>
<dbReference type="PANTHER" id="PTHR30250:SF11">
    <property type="entry name" value="O-ANTIGEN TRANSPORTER-RELATED"/>
    <property type="match status" value="1"/>
</dbReference>
<feature type="transmembrane region" description="Helical" evidence="6">
    <location>
        <begin position="253"/>
        <end position="270"/>
    </location>
</feature>
<proteinExistence type="predicted"/>
<feature type="transmembrane region" description="Helical" evidence="6">
    <location>
        <begin position="290"/>
        <end position="313"/>
    </location>
</feature>